<dbReference type="OrthoDB" id="408631at2759"/>
<dbReference type="Pfam" id="PF00135">
    <property type="entry name" value="COesterase"/>
    <property type="match status" value="1"/>
</dbReference>
<evidence type="ECO:0000256" key="7">
    <source>
        <dbReference type="ARBA" id="ARBA00023180"/>
    </source>
</evidence>
<dbReference type="eggNOG" id="KOG4389">
    <property type="taxonomic scope" value="Eukaryota"/>
</dbReference>
<dbReference type="ESTHER" id="9pezi-w3xhw1">
    <property type="family name" value="Fungal_carboxylesterase_lipase"/>
</dbReference>
<feature type="chain" id="PRO_5005150229" description="Carboxylic ester hydrolase" evidence="8">
    <location>
        <begin position="21"/>
        <end position="566"/>
    </location>
</feature>
<evidence type="ECO:0000256" key="8">
    <source>
        <dbReference type="RuleBase" id="RU361235"/>
    </source>
</evidence>
<dbReference type="PROSITE" id="PS00122">
    <property type="entry name" value="CARBOXYLESTERASE_B_1"/>
    <property type="match status" value="1"/>
</dbReference>
<evidence type="ECO:0000256" key="6">
    <source>
        <dbReference type="ARBA" id="ARBA00023098"/>
    </source>
</evidence>
<evidence type="ECO:0000313" key="11">
    <source>
        <dbReference type="Proteomes" id="UP000030651"/>
    </source>
</evidence>
<dbReference type="GO" id="GO:0016787">
    <property type="term" value="F:hydrolase activity"/>
    <property type="evidence" value="ECO:0007669"/>
    <property type="project" value="UniProtKB-KW"/>
</dbReference>
<dbReference type="InterPro" id="IPR019826">
    <property type="entry name" value="Carboxylesterase_B_AS"/>
</dbReference>
<proteinExistence type="inferred from homology"/>
<comment type="subcellular location">
    <subcellularLocation>
        <location evidence="1">Secreted</location>
    </subcellularLocation>
</comment>
<sequence length="566" mass="60966">MQISVHFLKAALLGAFCVLGGPLAGRDAVAQPTVTIADGTVVGIVRDNTESFAGIPFAQPPVGPLRLKPPQRLNSSFGTLDASSPGPACPQQVVDTSSADLLSQVLGYLVDTPLFMSALNQSEDCLFATVQRPAGTTAEDNLPVVVWIFGGGFEVGWSSMYDGIGLVQRGIDLNQPFVYVAIAYRVGGFGFMPGSEILEDGSSNLGLLDQRLALEWVADNIGAFGGDPDKVTLWGESAGAMSIFDQMALYDGDHTYNDKPLFHGAIMNSGSIVPAAPVDATKGNEVYSQVVQAAGCSEASSSLDCLRSLDYADFLDAANSVPNILSYQSIALSYLPRPDGKVLTQSPELLLQAGKYAAVPVIIGDQEDEGTLFSIFQSNLSTVDDIIDYLHDYAFIDASREEVAGFINTYDSSSSAGSPYNTGPFNEIYPYFKLMASAIGDIVFTLTRRVFLSAFATAHPDVAAWSYLSSYDYGTPILGSFHGGDILQVFYGILPNYASAATQTYFINFITNGDPNIGTTDYPLWPQWSEARQLMQFWSITSDFITDDFRSPSYEYILNNGTNLRL</sequence>
<dbReference type="HOGENOM" id="CLU_006586_10_6_1"/>
<evidence type="ECO:0000313" key="10">
    <source>
        <dbReference type="EMBL" id="ETS85610.1"/>
    </source>
</evidence>
<accession>W3XHW1</accession>
<keyword evidence="11" id="KW-1185">Reference proteome</keyword>
<keyword evidence="6" id="KW-0443">Lipid metabolism</keyword>
<dbReference type="AlphaFoldDB" id="W3XHW1"/>
<evidence type="ECO:0000256" key="4">
    <source>
        <dbReference type="ARBA" id="ARBA00022729"/>
    </source>
</evidence>
<keyword evidence="5 8" id="KW-0378">Hydrolase</keyword>
<dbReference type="InParanoid" id="W3XHW1"/>
<dbReference type="GeneID" id="19268648"/>
<dbReference type="InterPro" id="IPR029058">
    <property type="entry name" value="AB_hydrolase_fold"/>
</dbReference>
<evidence type="ECO:0000256" key="2">
    <source>
        <dbReference type="ARBA" id="ARBA00005964"/>
    </source>
</evidence>
<keyword evidence="3" id="KW-0964">Secreted</keyword>
<feature type="domain" description="Carboxylesterase type B" evidence="9">
    <location>
        <begin position="31"/>
        <end position="536"/>
    </location>
</feature>
<dbReference type="EMBL" id="KI912110">
    <property type="protein sequence ID" value="ETS85610.1"/>
    <property type="molecule type" value="Genomic_DNA"/>
</dbReference>
<dbReference type="SUPFAM" id="SSF53474">
    <property type="entry name" value="alpha/beta-Hydrolases"/>
    <property type="match status" value="1"/>
</dbReference>
<feature type="signal peptide" evidence="8">
    <location>
        <begin position="1"/>
        <end position="20"/>
    </location>
</feature>
<evidence type="ECO:0000256" key="3">
    <source>
        <dbReference type="ARBA" id="ARBA00022525"/>
    </source>
</evidence>
<reference evidence="11" key="1">
    <citation type="journal article" date="2015" name="BMC Genomics">
        <title>Genomic and transcriptomic analysis of the endophytic fungus Pestalotiopsis fici reveals its lifestyle and high potential for synthesis of natural products.</title>
        <authorList>
            <person name="Wang X."/>
            <person name="Zhang X."/>
            <person name="Liu L."/>
            <person name="Xiang M."/>
            <person name="Wang W."/>
            <person name="Sun X."/>
            <person name="Che Y."/>
            <person name="Guo L."/>
            <person name="Liu G."/>
            <person name="Guo L."/>
            <person name="Wang C."/>
            <person name="Yin W.B."/>
            <person name="Stadler M."/>
            <person name="Zhang X."/>
            <person name="Liu X."/>
        </authorList>
    </citation>
    <scope>NUCLEOTIDE SEQUENCE [LARGE SCALE GENOMIC DNA]</scope>
    <source>
        <strain evidence="11">W106-1 / CGMCC3.15140</strain>
    </source>
</reference>
<dbReference type="OMA" id="GKFHAVP"/>
<dbReference type="PANTHER" id="PTHR11559">
    <property type="entry name" value="CARBOXYLESTERASE"/>
    <property type="match status" value="1"/>
</dbReference>
<dbReference type="Gene3D" id="3.40.50.1820">
    <property type="entry name" value="alpha/beta hydrolase"/>
    <property type="match status" value="1"/>
</dbReference>
<dbReference type="GO" id="GO:0006629">
    <property type="term" value="P:lipid metabolic process"/>
    <property type="evidence" value="ECO:0007669"/>
    <property type="project" value="UniProtKB-KW"/>
</dbReference>
<dbReference type="EC" id="3.1.1.-" evidence="8"/>
<dbReference type="FunFam" id="3.40.50.1820:FF:000213">
    <property type="entry name" value="Carboxylic ester hydrolase"/>
    <property type="match status" value="1"/>
</dbReference>
<dbReference type="InterPro" id="IPR050309">
    <property type="entry name" value="Type-B_Carboxylest/Lipase"/>
</dbReference>
<dbReference type="Proteomes" id="UP000030651">
    <property type="component" value="Unassembled WGS sequence"/>
</dbReference>
<keyword evidence="7" id="KW-0325">Glycoprotein</keyword>
<gene>
    <name evidence="10" type="ORF">PFICI_03635</name>
</gene>
<name>W3XHW1_PESFW</name>
<dbReference type="KEGG" id="pfy:PFICI_03635"/>
<dbReference type="InterPro" id="IPR002018">
    <property type="entry name" value="CarbesteraseB"/>
</dbReference>
<dbReference type="GO" id="GO:0005576">
    <property type="term" value="C:extracellular region"/>
    <property type="evidence" value="ECO:0007669"/>
    <property type="project" value="UniProtKB-SubCell"/>
</dbReference>
<evidence type="ECO:0000256" key="1">
    <source>
        <dbReference type="ARBA" id="ARBA00004613"/>
    </source>
</evidence>
<dbReference type="RefSeq" id="XP_007830407.1">
    <property type="nucleotide sequence ID" value="XM_007832216.1"/>
</dbReference>
<comment type="similarity">
    <text evidence="2 8">Belongs to the type-B carboxylesterase/lipase family.</text>
</comment>
<organism evidence="10 11">
    <name type="scientific">Pestalotiopsis fici (strain W106-1 / CGMCC3.15140)</name>
    <dbReference type="NCBI Taxonomy" id="1229662"/>
    <lineage>
        <taxon>Eukaryota</taxon>
        <taxon>Fungi</taxon>
        <taxon>Dikarya</taxon>
        <taxon>Ascomycota</taxon>
        <taxon>Pezizomycotina</taxon>
        <taxon>Sordariomycetes</taxon>
        <taxon>Xylariomycetidae</taxon>
        <taxon>Amphisphaeriales</taxon>
        <taxon>Sporocadaceae</taxon>
        <taxon>Pestalotiopsis</taxon>
    </lineage>
</organism>
<protein>
    <recommendedName>
        <fullName evidence="8">Carboxylic ester hydrolase</fullName>
        <ecNumber evidence="8">3.1.1.-</ecNumber>
    </recommendedName>
</protein>
<evidence type="ECO:0000256" key="5">
    <source>
        <dbReference type="ARBA" id="ARBA00022801"/>
    </source>
</evidence>
<evidence type="ECO:0000259" key="9">
    <source>
        <dbReference type="Pfam" id="PF00135"/>
    </source>
</evidence>
<keyword evidence="4 8" id="KW-0732">Signal</keyword>